<proteinExistence type="predicted"/>
<dbReference type="PANTHER" id="PTHR43162:SF1">
    <property type="entry name" value="PRESTALK A DIFFERENTIATION PROTEIN A"/>
    <property type="match status" value="1"/>
</dbReference>
<dbReference type="Gene3D" id="3.40.50.720">
    <property type="entry name" value="NAD(P)-binding Rossmann-like Domain"/>
    <property type="match status" value="1"/>
</dbReference>
<sequence>MTKVFVTGATGTIGRQVVAALQQHAGVAVTAASRQAIAGAPTATAIFDFKDPSTYSAVDGHAAVFVVGPPLEPGLSEMVAPFLDYLADHGRPRVTYLSALGMNDLAELPFHAEMEAKLRTSGLPVTILRPSFFASNFGIYERENIEQRGIIFTPSGAGEAAFVAPADIGEVAALALATEDHVGRVYELTGPEVHSMHDIAALISELTGKTIVYPEPSDETYRGALAAAGAPPFVADYMIPVYNLMRSGAANKVTQDIPTLLGRPATDVRSVLAQDFA</sequence>
<evidence type="ECO:0000313" key="3">
    <source>
        <dbReference type="Proteomes" id="UP000650081"/>
    </source>
</evidence>
<dbReference type="Pfam" id="PF13460">
    <property type="entry name" value="NAD_binding_10"/>
    <property type="match status" value="1"/>
</dbReference>
<dbReference type="EMBL" id="JACSIT010000091">
    <property type="protein sequence ID" value="MBC6994099.1"/>
    <property type="molecule type" value="Genomic_DNA"/>
</dbReference>
<comment type="caution">
    <text evidence="2">The sequence shown here is derived from an EMBL/GenBank/DDBJ whole genome shotgun (WGS) entry which is preliminary data.</text>
</comment>
<dbReference type="Gene3D" id="3.90.25.10">
    <property type="entry name" value="UDP-galactose 4-epimerase, domain 1"/>
    <property type="match status" value="1"/>
</dbReference>
<gene>
    <name evidence="2" type="ORF">H9S92_08000</name>
</gene>
<dbReference type="AlphaFoldDB" id="A0A923PMN7"/>
<dbReference type="RefSeq" id="WP_187466188.1">
    <property type="nucleotide sequence ID" value="NZ_JACSIT010000091.1"/>
</dbReference>
<feature type="domain" description="NAD(P)-binding" evidence="1">
    <location>
        <begin position="8"/>
        <end position="136"/>
    </location>
</feature>
<dbReference type="InterPro" id="IPR051604">
    <property type="entry name" value="Ergot_Alk_Oxidoreductase"/>
</dbReference>
<dbReference type="SUPFAM" id="SSF51735">
    <property type="entry name" value="NAD(P)-binding Rossmann-fold domains"/>
    <property type="match status" value="1"/>
</dbReference>
<name>A0A923PMN7_9BACT</name>
<evidence type="ECO:0000259" key="1">
    <source>
        <dbReference type="Pfam" id="PF13460"/>
    </source>
</evidence>
<organism evidence="2 3">
    <name type="scientific">Neolewinella lacunae</name>
    <dbReference type="NCBI Taxonomy" id="1517758"/>
    <lineage>
        <taxon>Bacteria</taxon>
        <taxon>Pseudomonadati</taxon>
        <taxon>Bacteroidota</taxon>
        <taxon>Saprospiria</taxon>
        <taxon>Saprospirales</taxon>
        <taxon>Lewinellaceae</taxon>
        <taxon>Neolewinella</taxon>
    </lineage>
</organism>
<dbReference type="InterPro" id="IPR016040">
    <property type="entry name" value="NAD(P)-bd_dom"/>
</dbReference>
<dbReference type="Proteomes" id="UP000650081">
    <property type="component" value="Unassembled WGS sequence"/>
</dbReference>
<dbReference type="InterPro" id="IPR036291">
    <property type="entry name" value="NAD(P)-bd_dom_sf"/>
</dbReference>
<accession>A0A923PMN7</accession>
<keyword evidence="3" id="KW-1185">Reference proteome</keyword>
<evidence type="ECO:0000313" key="2">
    <source>
        <dbReference type="EMBL" id="MBC6994099.1"/>
    </source>
</evidence>
<protein>
    <submittedName>
        <fullName evidence="2">NmrA family NAD(P)-binding protein</fullName>
    </submittedName>
</protein>
<reference evidence="2" key="1">
    <citation type="submission" date="2020-08" db="EMBL/GenBank/DDBJ databases">
        <title>Lewinella bacteria from marine environments.</title>
        <authorList>
            <person name="Zhong Y."/>
        </authorList>
    </citation>
    <scope>NUCLEOTIDE SEQUENCE</scope>
    <source>
        <strain evidence="2">KCTC 42187</strain>
    </source>
</reference>
<dbReference type="PANTHER" id="PTHR43162">
    <property type="match status" value="1"/>
</dbReference>